<feature type="transmembrane region" description="Helical" evidence="6">
    <location>
        <begin position="91"/>
        <end position="112"/>
    </location>
</feature>
<dbReference type="Proteomes" id="UP000256919">
    <property type="component" value="Unassembled WGS sequence"/>
</dbReference>
<keyword evidence="8" id="KW-1185">Reference proteome</keyword>
<keyword evidence="5 6" id="KW-0472">Membrane</keyword>
<evidence type="ECO:0000313" key="7">
    <source>
        <dbReference type="EMBL" id="REE25796.1"/>
    </source>
</evidence>
<evidence type="ECO:0000313" key="8">
    <source>
        <dbReference type="Proteomes" id="UP000256919"/>
    </source>
</evidence>
<feature type="transmembrane region" description="Helical" evidence="6">
    <location>
        <begin position="183"/>
        <end position="200"/>
    </location>
</feature>
<evidence type="ECO:0000256" key="5">
    <source>
        <dbReference type="ARBA" id="ARBA00023136"/>
    </source>
</evidence>
<dbReference type="PANTHER" id="PTHR30250:SF26">
    <property type="entry name" value="PSMA PROTEIN"/>
    <property type="match status" value="1"/>
</dbReference>
<reference evidence="7 8" key="1">
    <citation type="submission" date="2018-07" db="EMBL/GenBank/DDBJ databases">
        <title>Genomic Encyclopedia of Type Strains, Phase III (KMG-III): the genomes of soil and plant-associated and newly described type strains.</title>
        <authorList>
            <person name="Whitman W."/>
        </authorList>
    </citation>
    <scope>NUCLEOTIDE SEQUENCE [LARGE SCALE GENOMIC DNA]</scope>
    <source>
        <strain evidence="7 8">CECT 7948</strain>
    </source>
</reference>
<dbReference type="AlphaFoldDB" id="A0A3D9N1Z8"/>
<sequence length="512" mass="59694">MSRVALTIKNAWIALVFQILYVIIQFFSRNIFLENLGDEFIGTVDTLKSILQFLNLSELGIGTAVGFALYKPIYDNNKESINEIIGYLGFLYKRIGFFVLGASLLLLLFFPLFFEDTSIDLTSIIFLFIALLVSNLLSYFFAYYTFLLQADQKGYVTITIGQSVFILRLFLQCIVLIYLQDVMLWILLELLTPFIYIYVLRKKVRQTYPWLIFKLKITQGVRNNQKGLLKKIKQISFHKLGGFVSNSTDNIIIFSMVSHSMVAYIGNYQMIMNNINLLVSKLFDGTNASVGNLVAENNLKNMLIVFWEFMALRFFIAGCSTILLYIGFDNLIMLWLGEKYLLSNTILFVLIIIFFMLQVRQPIDSFKQAYGLYDDIWSPVVQSIINLVLSIIFVLKYGVLGVFLGTMISQFIIVMLWRPYYVFKYGFKINHMIYWKGFILHLIYFSAAFTIYYFISRNFSVDSSTNYFLLFIELLKFGLLFFLIYFLILALFSKGFKNLITRFYKLIIKRIK</sequence>
<dbReference type="EMBL" id="QREI01000002">
    <property type="protein sequence ID" value="REE25796.1"/>
    <property type="molecule type" value="Genomic_DNA"/>
</dbReference>
<comment type="caution">
    <text evidence="7">The sequence shown here is derived from an EMBL/GenBank/DDBJ whole genome shotgun (WGS) entry which is preliminary data.</text>
</comment>
<comment type="subcellular location">
    <subcellularLocation>
        <location evidence="1">Cell membrane</location>
        <topology evidence="1">Multi-pass membrane protein</topology>
    </subcellularLocation>
</comment>
<evidence type="ECO:0000256" key="4">
    <source>
        <dbReference type="ARBA" id="ARBA00022989"/>
    </source>
</evidence>
<keyword evidence="3 6" id="KW-0812">Transmembrane</keyword>
<organism evidence="7 8">
    <name type="scientific">Winogradskyella pacifica</name>
    <dbReference type="NCBI Taxonomy" id="664642"/>
    <lineage>
        <taxon>Bacteria</taxon>
        <taxon>Pseudomonadati</taxon>
        <taxon>Bacteroidota</taxon>
        <taxon>Flavobacteriia</taxon>
        <taxon>Flavobacteriales</taxon>
        <taxon>Flavobacteriaceae</taxon>
        <taxon>Winogradskyella</taxon>
    </lineage>
</organism>
<feature type="transmembrane region" description="Helical" evidence="6">
    <location>
        <begin position="12"/>
        <end position="32"/>
    </location>
</feature>
<feature type="transmembrane region" description="Helical" evidence="6">
    <location>
        <begin position="467"/>
        <end position="492"/>
    </location>
</feature>
<gene>
    <name evidence="7" type="ORF">DFQ09_102387</name>
</gene>
<feature type="transmembrane region" description="Helical" evidence="6">
    <location>
        <begin position="310"/>
        <end position="328"/>
    </location>
</feature>
<feature type="transmembrane region" description="Helical" evidence="6">
    <location>
        <begin position="340"/>
        <end position="357"/>
    </location>
</feature>
<feature type="transmembrane region" description="Helical" evidence="6">
    <location>
        <begin position="433"/>
        <end position="455"/>
    </location>
</feature>
<keyword evidence="4 6" id="KW-1133">Transmembrane helix</keyword>
<dbReference type="PANTHER" id="PTHR30250">
    <property type="entry name" value="PST FAMILY PREDICTED COLANIC ACID TRANSPORTER"/>
    <property type="match status" value="1"/>
</dbReference>
<feature type="transmembrane region" description="Helical" evidence="6">
    <location>
        <begin position="154"/>
        <end position="177"/>
    </location>
</feature>
<protein>
    <submittedName>
        <fullName evidence="7">O-antigen/teichoic acid export membrane protein</fullName>
    </submittedName>
</protein>
<name>A0A3D9N1Z8_9FLAO</name>
<accession>A0A3D9N1Z8</accession>
<evidence type="ECO:0000256" key="1">
    <source>
        <dbReference type="ARBA" id="ARBA00004651"/>
    </source>
</evidence>
<evidence type="ECO:0000256" key="3">
    <source>
        <dbReference type="ARBA" id="ARBA00022692"/>
    </source>
</evidence>
<keyword evidence="2" id="KW-1003">Cell membrane</keyword>
<evidence type="ECO:0000256" key="2">
    <source>
        <dbReference type="ARBA" id="ARBA00022475"/>
    </source>
</evidence>
<evidence type="ECO:0000256" key="6">
    <source>
        <dbReference type="SAM" id="Phobius"/>
    </source>
</evidence>
<feature type="transmembrane region" description="Helical" evidence="6">
    <location>
        <begin position="377"/>
        <end position="395"/>
    </location>
</feature>
<dbReference type="OrthoDB" id="8609648at2"/>
<dbReference type="InterPro" id="IPR050833">
    <property type="entry name" value="Poly_Biosynth_Transport"/>
</dbReference>
<feature type="transmembrane region" description="Helical" evidence="6">
    <location>
        <begin position="401"/>
        <end position="421"/>
    </location>
</feature>
<dbReference type="RefSeq" id="WP_115808769.1">
    <property type="nucleotide sequence ID" value="NZ_QREI01000002.1"/>
</dbReference>
<proteinExistence type="predicted"/>
<feature type="transmembrane region" description="Helical" evidence="6">
    <location>
        <begin position="124"/>
        <end position="147"/>
    </location>
</feature>
<feature type="transmembrane region" description="Helical" evidence="6">
    <location>
        <begin position="52"/>
        <end position="70"/>
    </location>
</feature>
<dbReference type="GO" id="GO:0005886">
    <property type="term" value="C:plasma membrane"/>
    <property type="evidence" value="ECO:0007669"/>
    <property type="project" value="UniProtKB-SubCell"/>
</dbReference>